<comment type="caution">
    <text evidence="3">The sequence shown here is derived from an EMBL/GenBank/DDBJ whole genome shotgun (WGS) entry which is preliminary data.</text>
</comment>
<feature type="region of interest" description="Disordered" evidence="1">
    <location>
        <begin position="129"/>
        <end position="160"/>
    </location>
</feature>
<keyword evidence="2" id="KW-0812">Transmembrane</keyword>
<keyword evidence="3" id="KW-0966">Cell projection</keyword>
<dbReference type="AlphaFoldDB" id="A0A841JBM8"/>
<protein>
    <submittedName>
        <fullName evidence="3">Flagellar basal body-associated protein FliL</fullName>
    </submittedName>
</protein>
<proteinExistence type="predicted"/>
<evidence type="ECO:0000313" key="4">
    <source>
        <dbReference type="Proteomes" id="UP000548326"/>
    </source>
</evidence>
<name>A0A841JBM8_9SPHI</name>
<feature type="transmembrane region" description="Helical" evidence="2">
    <location>
        <begin position="172"/>
        <end position="191"/>
    </location>
</feature>
<reference evidence="3 4" key="1">
    <citation type="submission" date="2020-08" db="EMBL/GenBank/DDBJ databases">
        <title>Genomic Encyclopedia of Type Strains, Phase IV (KMG-V): Genome sequencing to study the core and pangenomes of soil and plant-associated prokaryotes.</title>
        <authorList>
            <person name="Whitman W."/>
        </authorList>
    </citation>
    <scope>NUCLEOTIDE SEQUENCE [LARGE SCALE GENOMIC DNA]</scope>
    <source>
        <strain evidence="3 4">MP601</strain>
    </source>
</reference>
<accession>A0A841JBM8</accession>
<dbReference type="PROSITE" id="PS51257">
    <property type="entry name" value="PROKAR_LIPOPROTEIN"/>
    <property type="match status" value="1"/>
</dbReference>
<gene>
    <name evidence="3" type="ORF">HDF22_001082</name>
</gene>
<keyword evidence="3" id="KW-0969">Cilium</keyword>
<sequence>MKKLLIIAFIAIFLSGCAEKTHLLDSSKASKSKKKSVDSTGSQNLKLVDKSVITIERTADTSVTVTGKAVTGEIDTGLAGDSGIVNQHFENGDVDLDLSFNKNTGKVSATAKPKPKKIPFKYHERLTTRNDITKTDNSKSKVKSSLELKSDTTQKRVSDHKDPVKSLGTIKWIIIWLILAITFVVAVALGIKRYFKKNNSN</sequence>
<keyword evidence="2" id="KW-0472">Membrane</keyword>
<keyword evidence="3" id="KW-0282">Flagellum</keyword>
<dbReference type="EMBL" id="JACHCA010000003">
    <property type="protein sequence ID" value="MBB6126976.1"/>
    <property type="molecule type" value="Genomic_DNA"/>
</dbReference>
<dbReference type="RefSeq" id="WP_183586159.1">
    <property type="nucleotide sequence ID" value="NZ_JACHCA010000003.1"/>
</dbReference>
<keyword evidence="2" id="KW-1133">Transmembrane helix</keyword>
<evidence type="ECO:0000313" key="3">
    <source>
        <dbReference type="EMBL" id="MBB6126976.1"/>
    </source>
</evidence>
<dbReference type="Proteomes" id="UP000548326">
    <property type="component" value="Unassembled WGS sequence"/>
</dbReference>
<evidence type="ECO:0000256" key="1">
    <source>
        <dbReference type="SAM" id="MobiDB-lite"/>
    </source>
</evidence>
<evidence type="ECO:0000256" key="2">
    <source>
        <dbReference type="SAM" id="Phobius"/>
    </source>
</evidence>
<organism evidence="3 4">
    <name type="scientific">Mucilaginibacter lappiensis</name>
    <dbReference type="NCBI Taxonomy" id="354630"/>
    <lineage>
        <taxon>Bacteria</taxon>
        <taxon>Pseudomonadati</taxon>
        <taxon>Bacteroidota</taxon>
        <taxon>Sphingobacteriia</taxon>
        <taxon>Sphingobacteriales</taxon>
        <taxon>Sphingobacteriaceae</taxon>
        <taxon>Mucilaginibacter</taxon>
    </lineage>
</organism>